<organism evidence="1 2">
    <name type="scientific">Rhododendron molle</name>
    <name type="common">Chinese azalea</name>
    <name type="synonym">Azalea mollis</name>
    <dbReference type="NCBI Taxonomy" id="49168"/>
    <lineage>
        <taxon>Eukaryota</taxon>
        <taxon>Viridiplantae</taxon>
        <taxon>Streptophyta</taxon>
        <taxon>Embryophyta</taxon>
        <taxon>Tracheophyta</taxon>
        <taxon>Spermatophyta</taxon>
        <taxon>Magnoliopsida</taxon>
        <taxon>eudicotyledons</taxon>
        <taxon>Gunneridae</taxon>
        <taxon>Pentapetalae</taxon>
        <taxon>asterids</taxon>
        <taxon>Ericales</taxon>
        <taxon>Ericaceae</taxon>
        <taxon>Ericoideae</taxon>
        <taxon>Rhodoreae</taxon>
        <taxon>Rhododendron</taxon>
    </lineage>
</organism>
<comment type="caution">
    <text evidence="1">The sequence shown here is derived from an EMBL/GenBank/DDBJ whole genome shotgun (WGS) entry which is preliminary data.</text>
</comment>
<protein>
    <submittedName>
        <fullName evidence="1">Uncharacterized protein</fullName>
    </submittedName>
</protein>
<sequence>MENVEGLTVESLSQTRWESRVDRVRAIRYQASGIKDAFLELADVNCHDDAGAKSEAEGLVRHELKILDS</sequence>
<dbReference type="EMBL" id="CM046388">
    <property type="protein sequence ID" value="KAI8571037.1"/>
    <property type="molecule type" value="Genomic_DNA"/>
</dbReference>
<dbReference type="Proteomes" id="UP001062846">
    <property type="component" value="Chromosome 1"/>
</dbReference>
<proteinExistence type="predicted"/>
<keyword evidence="2" id="KW-1185">Reference proteome</keyword>
<evidence type="ECO:0000313" key="2">
    <source>
        <dbReference type="Proteomes" id="UP001062846"/>
    </source>
</evidence>
<evidence type="ECO:0000313" key="1">
    <source>
        <dbReference type="EMBL" id="KAI8571037.1"/>
    </source>
</evidence>
<accession>A0ACC0Q181</accession>
<gene>
    <name evidence="1" type="ORF">RHMOL_Rhmol01G0085800</name>
</gene>
<name>A0ACC0Q181_RHOML</name>
<reference evidence="1" key="1">
    <citation type="submission" date="2022-02" db="EMBL/GenBank/DDBJ databases">
        <title>Plant Genome Project.</title>
        <authorList>
            <person name="Zhang R.-G."/>
        </authorList>
    </citation>
    <scope>NUCLEOTIDE SEQUENCE</scope>
    <source>
        <strain evidence="1">AT1</strain>
    </source>
</reference>